<evidence type="ECO:0000313" key="4">
    <source>
        <dbReference type="Proteomes" id="UP000748067"/>
    </source>
</evidence>
<reference evidence="1 4" key="1">
    <citation type="submission" date="2015-01" db="EMBL/GenBank/DDBJ databases">
        <title>Genome Sequence of Pseudomonas antarctica CMS 35.</title>
        <authorList>
            <person name="Voget S."/>
            <person name="Chow J."/>
            <person name="Daniel R."/>
            <person name="Streit W."/>
        </authorList>
    </citation>
    <scope>NUCLEOTIDE SEQUENCE [LARGE SCALE GENOMIC DNA]</scope>
    <source>
        <strain evidence="1 4">CMS 35</strain>
    </source>
</reference>
<evidence type="ECO:0000313" key="3">
    <source>
        <dbReference type="Proteomes" id="UP000182470"/>
    </source>
</evidence>
<protein>
    <submittedName>
        <fullName evidence="2">Uncharacterized protein</fullName>
    </submittedName>
</protein>
<proteinExistence type="predicted"/>
<dbReference type="EMBL" id="LT629704">
    <property type="protein sequence ID" value="SDM69898.1"/>
    <property type="molecule type" value="Genomic_DNA"/>
</dbReference>
<dbReference type="Proteomes" id="UP000748067">
    <property type="component" value="Unassembled WGS sequence"/>
</dbReference>
<keyword evidence="4" id="KW-1185">Reference proteome</keyword>
<evidence type="ECO:0000313" key="1">
    <source>
        <dbReference type="EMBL" id="KAF2408799.1"/>
    </source>
</evidence>
<sequence length="199" mass="22628">MSINKDWTPGFGEIVTWFAMDRAGAIAVMVNNCFGRLPAVLLALPDVESKLDRLSEYLWEESVEFDTYPESKQGETMLGLYSARTYRHLARRADVEAFIGERSSAELALTEYNVPSVKRFYVYHGVEGSVPNEDYPVGYEGQSQIGDYFRYLLPTITASIEDIPAPLRGCIAVCESFEFSERSFWSSDWVDAYFRTLYG</sequence>
<reference evidence="2 3" key="2">
    <citation type="submission" date="2016-10" db="EMBL/GenBank/DDBJ databases">
        <authorList>
            <person name="de Groot N.N."/>
        </authorList>
    </citation>
    <scope>NUCLEOTIDE SEQUENCE [LARGE SCALE GENOMIC DNA]</scope>
    <source>
        <strain evidence="2 3">BS2772</strain>
    </source>
</reference>
<gene>
    <name evidence="1" type="ORF">PSAN_11980</name>
    <name evidence="2" type="ORF">SAMN04490179_0533</name>
</gene>
<accession>A0A1G9VCB9</accession>
<dbReference type="Proteomes" id="UP000182470">
    <property type="component" value="Chromosome I"/>
</dbReference>
<organism evidence="2 3">
    <name type="scientific">Pseudomonas antarctica</name>
    <dbReference type="NCBI Taxonomy" id="219572"/>
    <lineage>
        <taxon>Bacteria</taxon>
        <taxon>Pseudomonadati</taxon>
        <taxon>Pseudomonadota</taxon>
        <taxon>Gammaproteobacteria</taxon>
        <taxon>Pseudomonadales</taxon>
        <taxon>Pseudomonadaceae</taxon>
        <taxon>Pseudomonas</taxon>
    </lineage>
</organism>
<dbReference type="EMBL" id="JXDI01000001">
    <property type="protein sequence ID" value="KAF2408799.1"/>
    <property type="molecule type" value="Genomic_DNA"/>
</dbReference>
<dbReference type="AlphaFoldDB" id="A0A1G9VCB9"/>
<name>A0A1G9VCB9_9PSED</name>
<dbReference type="OrthoDB" id="8613670at2"/>
<dbReference type="RefSeq" id="WP_083355851.1">
    <property type="nucleotide sequence ID" value="NZ_JXDI01000001.1"/>
</dbReference>
<evidence type="ECO:0000313" key="2">
    <source>
        <dbReference type="EMBL" id="SDM69898.1"/>
    </source>
</evidence>